<organism evidence="2 3">
    <name type="scientific">Anabarilius grahami</name>
    <name type="common">Kanglang fish</name>
    <name type="synonym">Barilius grahami</name>
    <dbReference type="NCBI Taxonomy" id="495550"/>
    <lineage>
        <taxon>Eukaryota</taxon>
        <taxon>Metazoa</taxon>
        <taxon>Chordata</taxon>
        <taxon>Craniata</taxon>
        <taxon>Vertebrata</taxon>
        <taxon>Euteleostomi</taxon>
        <taxon>Actinopterygii</taxon>
        <taxon>Neopterygii</taxon>
        <taxon>Teleostei</taxon>
        <taxon>Ostariophysi</taxon>
        <taxon>Cypriniformes</taxon>
        <taxon>Xenocyprididae</taxon>
        <taxon>Xenocypridinae</taxon>
        <taxon>Xenocypridinae incertae sedis</taxon>
        <taxon>Anabarilius</taxon>
    </lineage>
</organism>
<dbReference type="EMBL" id="RJVU01028973">
    <property type="protein sequence ID" value="ROL48767.1"/>
    <property type="molecule type" value="Genomic_DNA"/>
</dbReference>
<gene>
    <name evidence="2" type="ORF">DPX16_7703</name>
</gene>
<proteinExistence type="predicted"/>
<protein>
    <submittedName>
        <fullName evidence="2">Uncharacterized protein</fullName>
    </submittedName>
</protein>
<evidence type="ECO:0000313" key="2">
    <source>
        <dbReference type="EMBL" id="ROL48767.1"/>
    </source>
</evidence>
<dbReference type="AlphaFoldDB" id="A0A3N0YRD2"/>
<feature type="region of interest" description="Disordered" evidence="1">
    <location>
        <begin position="40"/>
        <end position="93"/>
    </location>
</feature>
<name>A0A3N0YRD2_ANAGA</name>
<accession>A0A3N0YRD2</accession>
<dbReference type="OrthoDB" id="8858515at2759"/>
<comment type="caution">
    <text evidence="2">The sequence shown here is derived from an EMBL/GenBank/DDBJ whole genome shotgun (WGS) entry which is preliminary data.</text>
</comment>
<sequence>MNISLENPYGDVTIPRAKLRDQGDSSTIIMNPMTLESTYNNRNSLNPYNSFKNPGENNTSGVPVYGEARNGSQNPPPYNNQPGYTVKESDDEQVGRCYACCCRCRRRK</sequence>
<evidence type="ECO:0000313" key="3">
    <source>
        <dbReference type="Proteomes" id="UP000281406"/>
    </source>
</evidence>
<feature type="compositionally biased region" description="Polar residues" evidence="1">
    <location>
        <begin position="40"/>
        <end position="61"/>
    </location>
</feature>
<evidence type="ECO:0000256" key="1">
    <source>
        <dbReference type="SAM" id="MobiDB-lite"/>
    </source>
</evidence>
<keyword evidence="3" id="KW-1185">Reference proteome</keyword>
<dbReference type="Proteomes" id="UP000281406">
    <property type="component" value="Unassembled WGS sequence"/>
</dbReference>
<reference evidence="2 3" key="1">
    <citation type="submission" date="2018-10" db="EMBL/GenBank/DDBJ databases">
        <title>Genome assembly for a Yunnan-Guizhou Plateau 3E fish, Anabarilius grahami (Regan), and its evolutionary and genetic applications.</title>
        <authorList>
            <person name="Jiang W."/>
        </authorList>
    </citation>
    <scope>NUCLEOTIDE SEQUENCE [LARGE SCALE GENOMIC DNA]</scope>
    <source>
        <strain evidence="2">AG-KIZ</strain>
        <tissue evidence="2">Muscle</tissue>
    </source>
</reference>